<dbReference type="Proteomes" id="UP001143480">
    <property type="component" value="Unassembled WGS sequence"/>
</dbReference>
<sequence>MSETTGTAPAGAPSTSGASGCCGNPPAATHALAEPAAAAPCCGTAAEAATDGSCCGRAARADAVAAGQGCCG</sequence>
<evidence type="ECO:0000313" key="3">
    <source>
        <dbReference type="Proteomes" id="UP001143480"/>
    </source>
</evidence>
<reference evidence="2" key="1">
    <citation type="journal article" date="2014" name="Int. J. Syst. Evol. Microbiol.">
        <title>Complete genome sequence of Corynebacterium casei LMG S-19264T (=DSM 44701T), isolated from a smear-ripened cheese.</title>
        <authorList>
            <consortium name="US DOE Joint Genome Institute (JGI-PGF)"/>
            <person name="Walter F."/>
            <person name="Albersmeier A."/>
            <person name="Kalinowski J."/>
            <person name="Ruckert C."/>
        </authorList>
    </citation>
    <scope>NUCLEOTIDE SEQUENCE</scope>
    <source>
        <strain evidence="2">VKM Ac-1321</strain>
    </source>
</reference>
<dbReference type="EMBL" id="BSFP01000108">
    <property type="protein sequence ID" value="GLL07725.1"/>
    <property type="molecule type" value="Genomic_DNA"/>
</dbReference>
<feature type="region of interest" description="Disordered" evidence="1">
    <location>
        <begin position="1"/>
        <end position="21"/>
    </location>
</feature>
<accession>A0A9W6KV20</accession>
<gene>
    <name evidence="2" type="ORF">GCM10017581_094820</name>
</gene>
<dbReference type="RefSeq" id="WP_271190160.1">
    <property type="nucleotide sequence ID" value="NZ_BSFP01000108.1"/>
</dbReference>
<dbReference type="AlphaFoldDB" id="A0A9W6KV20"/>
<reference evidence="2" key="2">
    <citation type="submission" date="2023-01" db="EMBL/GenBank/DDBJ databases">
        <authorList>
            <person name="Sun Q."/>
            <person name="Evtushenko L."/>
        </authorList>
    </citation>
    <scope>NUCLEOTIDE SEQUENCE</scope>
    <source>
        <strain evidence="2">VKM Ac-1321</strain>
    </source>
</reference>
<name>A0A9W6KV20_9ACTN</name>
<keyword evidence="3" id="KW-1185">Reference proteome</keyword>
<comment type="caution">
    <text evidence="2">The sequence shown here is derived from an EMBL/GenBank/DDBJ whole genome shotgun (WGS) entry which is preliminary data.</text>
</comment>
<evidence type="ECO:0000313" key="2">
    <source>
        <dbReference type="EMBL" id="GLL07725.1"/>
    </source>
</evidence>
<proteinExistence type="predicted"/>
<organism evidence="2 3">
    <name type="scientific">Dactylosporangium matsuzakiense</name>
    <dbReference type="NCBI Taxonomy" id="53360"/>
    <lineage>
        <taxon>Bacteria</taxon>
        <taxon>Bacillati</taxon>
        <taxon>Actinomycetota</taxon>
        <taxon>Actinomycetes</taxon>
        <taxon>Micromonosporales</taxon>
        <taxon>Micromonosporaceae</taxon>
        <taxon>Dactylosporangium</taxon>
    </lineage>
</organism>
<protein>
    <submittedName>
        <fullName evidence="2">Uncharacterized protein</fullName>
    </submittedName>
</protein>
<evidence type="ECO:0000256" key="1">
    <source>
        <dbReference type="SAM" id="MobiDB-lite"/>
    </source>
</evidence>